<dbReference type="EMBL" id="CP003273">
    <property type="protein sequence ID" value="AGK99655.1"/>
    <property type="molecule type" value="Genomic_DNA"/>
</dbReference>
<evidence type="ECO:0000256" key="1">
    <source>
        <dbReference type="ARBA" id="ARBA00022612"/>
    </source>
</evidence>
<protein>
    <submittedName>
        <fullName evidence="4">Phage-related minor tail protein</fullName>
    </submittedName>
</protein>
<dbReference type="STRING" id="767817.Desgi_0035"/>
<dbReference type="AlphaFoldDB" id="R4KJ43"/>
<feature type="coiled-coil region" evidence="2">
    <location>
        <begin position="24"/>
        <end position="131"/>
    </location>
</feature>
<dbReference type="PANTHER" id="PTHR37813">
    <property type="entry name" value="FELS-2 PROPHAGE PROTEIN"/>
    <property type="match status" value="1"/>
</dbReference>
<keyword evidence="2" id="KW-0175">Coiled coil</keyword>
<feature type="domain" description="Phage tail tape measure protein" evidence="3">
    <location>
        <begin position="215"/>
        <end position="405"/>
    </location>
</feature>
<name>R4KJ43_9FIRM</name>
<accession>R4KJ43</accession>
<sequence length="674" mass="72318">MAGSTIKGISIEFGANTQALTAALADVNQKSRNLQGELSQVQRLLRMDPGNTTLIAQQQQLLGQAVNNSREKLDRLKAAQEQVNEQFRRGDINEAQWRSFQREVAASEQQLQRFEEQLQQVNQTSDNLTLGDKFKTSVSGVADNVKNIISPATLAAGAVAGIGIAAVGVVAQGVNMASSWDQASRQMAAATGLPMEAMGEFEAQAEIMFGNARGSVDEIYAAMTQVQQVFHGSAEETGALADKALVLQQVFGFEVSESIKSVDSLVKNFGIDGNTAFDIITKTSQMAGDKAGDLLDTFNEYSPQFAAMGFSAEEFAGILVKGAQEGAFNLDKVGDAVKEFNIRAQDGSKTTAEGFAAIGLNADEMGAAIAAGGDKAQAAFEATIAGLAAIDDPMKQNQAGAALFGEQWNDVRSKVITAMADGKTALGDFAGATDDAAGKVDGGFGQAMERLKNKFGLVTKEIGEKLAPVLNEMATWIEDHMPEIQATVETAFNVMGKVIEGLTLPIRNIIALLQGDFDQVMENTLHLWGISWDGVKSKGLEVWNSITTGVKNWWSGITSWLSSLNPWGAVSGAWNTFKTNTIQVWSNLVTDAKSWGKNIVQGLWQGISSMGTTLRANVTEFINQNIPEVIRKLLGIHSPSTVAYEIGAKIEDADEKAQLALIEIRKFMERWAVA</sequence>
<dbReference type="RefSeq" id="WP_006524634.1">
    <property type="nucleotide sequence ID" value="NC_021184.1"/>
</dbReference>
<dbReference type="Pfam" id="PF10145">
    <property type="entry name" value="PhageMin_Tail"/>
    <property type="match status" value="1"/>
</dbReference>
<gene>
    <name evidence="4" type="ORF">Desgi_0035</name>
</gene>
<evidence type="ECO:0000313" key="4">
    <source>
        <dbReference type="EMBL" id="AGK99655.1"/>
    </source>
</evidence>
<proteinExistence type="predicted"/>
<dbReference type="eggNOG" id="COG5280">
    <property type="taxonomic scope" value="Bacteria"/>
</dbReference>
<dbReference type="InterPro" id="IPR010090">
    <property type="entry name" value="Phage_tape_meas"/>
</dbReference>
<evidence type="ECO:0000313" key="5">
    <source>
        <dbReference type="Proteomes" id="UP000013520"/>
    </source>
</evidence>
<dbReference type="HOGENOM" id="CLU_407555_0_0_9"/>
<organism evidence="4 5">
    <name type="scientific">Desulfoscipio gibsoniae DSM 7213</name>
    <dbReference type="NCBI Taxonomy" id="767817"/>
    <lineage>
        <taxon>Bacteria</taxon>
        <taxon>Bacillati</taxon>
        <taxon>Bacillota</taxon>
        <taxon>Clostridia</taxon>
        <taxon>Eubacteriales</taxon>
        <taxon>Desulfallaceae</taxon>
        <taxon>Desulfoscipio</taxon>
    </lineage>
</organism>
<dbReference type="KEGG" id="dgi:Desgi_0035"/>
<reference evidence="4 5" key="1">
    <citation type="submission" date="2012-01" db="EMBL/GenBank/DDBJ databases">
        <title>Complete sequence of Desulfotomaculum gibsoniae DSM 7213.</title>
        <authorList>
            <consortium name="US DOE Joint Genome Institute"/>
            <person name="Lucas S."/>
            <person name="Han J."/>
            <person name="Lapidus A."/>
            <person name="Cheng J.-F."/>
            <person name="Goodwin L."/>
            <person name="Pitluck S."/>
            <person name="Peters L."/>
            <person name="Ovchinnikova G."/>
            <person name="Teshima H."/>
            <person name="Detter J.C."/>
            <person name="Han C."/>
            <person name="Tapia R."/>
            <person name="Land M."/>
            <person name="Hauser L."/>
            <person name="Kyrpides N."/>
            <person name="Ivanova N."/>
            <person name="Pagani I."/>
            <person name="Parshina S."/>
            <person name="Plugge C."/>
            <person name="Muyzer G."/>
            <person name="Kuever J."/>
            <person name="Ivanova A."/>
            <person name="Nazina T."/>
            <person name="Klenk H.-P."/>
            <person name="Brambilla E."/>
            <person name="Spring S."/>
            <person name="Stams A.F."/>
            <person name="Woyke T."/>
        </authorList>
    </citation>
    <scope>NUCLEOTIDE SEQUENCE [LARGE SCALE GENOMIC DNA]</scope>
    <source>
        <strain evidence="4 5">DSM 7213</strain>
    </source>
</reference>
<keyword evidence="1" id="KW-1188">Viral release from host cell</keyword>
<dbReference type="PANTHER" id="PTHR37813:SF1">
    <property type="entry name" value="FELS-2 PROPHAGE PROTEIN"/>
    <property type="match status" value="1"/>
</dbReference>
<keyword evidence="5" id="KW-1185">Reference proteome</keyword>
<evidence type="ECO:0000256" key="2">
    <source>
        <dbReference type="SAM" id="Coils"/>
    </source>
</evidence>
<dbReference type="Proteomes" id="UP000013520">
    <property type="component" value="Chromosome"/>
</dbReference>
<dbReference type="OrthoDB" id="1677957at2"/>
<evidence type="ECO:0000259" key="3">
    <source>
        <dbReference type="Pfam" id="PF10145"/>
    </source>
</evidence>